<name>A0A5C1HUZ6_9SPHI</name>
<keyword evidence="1" id="KW-0732">Signal</keyword>
<keyword evidence="4" id="KW-1185">Reference proteome</keyword>
<dbReference type="Pfam" id="PF13505">
    <property type="entry name" value="OMP_b-brl"/>
    <property type="match status" value="1"/>
</dbReference>
<sequence>MFVRVLLRFYRFHLFQNVFNRMCICKTYLSLLAVLLVMTLHVNAQTEKFTSRLYFPGGVGVNIPSGDEQVSMKRGSVLNTAVEYRPAYINAVFFRFNYDALNNKYKSRAGEVPTNVTEGKLSAGFLLLGVGYRRKLNRLGIYTLLQAGYNSSGYNNTSVNSNGITVGSVSTKHPAVKIAAGLEYYIVPHFALVLEPAYYHLYKARSQYILNPDYVSYGIGFTTTLF</sequence>
<dbReference type="OrthoDB" id="794473at2"/>
<dbReference type="EMBL" id="CP043450">
    <property type="protein sequence ID" value="QEM09657.1"/>
    <property type="molecule type" value="Genomic_DNA"/>
</dbReference>
<dbReference type="InterPro" id="IPR027385">
    <property type="entry name" value="Beta-barrel_OMP"/>
</dbReference>
<dbReference type="SUPFAM" id="SSF56925">
    <property type="entry name" value="OMPA-like"/>
    <property type="match status" value="1"/>
</dbReference>
<proteinExistence type="predicted"/>
<dbReference type="AlphaFoldDB" id="A0A5C1HUZ6"/>
<gene>
    <name evidence="3" type="ORF">DEO27_006345</name>
</gene>
<evidence type="ECO:0000313" key="3">
    <source>
        <dbReference type="EMBL" id="QEM09657.1"/>
    </source>
</evidence>
<accession>A0A5C1HUZ6</accession>
<organism evidence="3 4">
    <name type="scientific">Mucilaginibacter rubeus</name>
    <dbReference type="NCBI Taxonomy" id="2027860"/>
    <lineage>
        <taxon>Bacteria</taxon>
        <taxon>Pseudomonadati</taxon>
        <taxon>Bacteroidota</taxon>
        <taxon>Sphingobacteriia</taxon>
        <taxon>Sphingobacteriales</taxon>
        <taxon>Sphingobacteriaceae</taxon>
        <taxon>Mucilaginibacter</taxon>
    </lineage>
</organism>
<dbReference type="KEGG" id="mrub:DEO27_006345"/>
<evidence type="ECO:0000256" key="1">
    <source>
        <dbReference type="ARBA" id="ARBA00022729"/>
    </source>
</evidence>
<evidence type="ECO:0000259" key="2">
    <source>
        <dbReference type="Pfam" id="PF13505"/>
    </source>
</evidence>
<dbReference type="InterPro" id="IPR011250">
    <property type="entry name" value="OMP/PagP_B-barrel"/>
</dbReference>
<feature type="domain" description="Outer membrane protein beta-barrel" evidence="2">
    <location>
        <begin position="33"/>
        <end position="207"/>
    </location>
</feature>
<reference evidence="3" key="1">
    <citation type="submission" date="2019-08" db="EMBL/GenBank/DDBJ databases">
        <title>Comparative genome analysis confer to the adaptation heavy metal polluted environment.</title>
        <authorList>
            <person name="Li Y."/>
        </authorList>
    </citation>
    <scope>NUCLEOTIDE SEQUENCE [LARGE SCALE GENOMIC DNA]</scope>
    <source>
        <strain evidence="3">P1</strain>
    </source>
</reference>
<dbReference type="Proteomes" id="UP000251402">
    <property type="component" value="Chromosome"/>
</dbReference>
<protein>
    <submittedName>
        <fullName evidence="3">Outer membrane beta-barrel protein</fullName>
    </submittedName>
</protein>
<evidence type="ECO:0000313" key="4">
    <source>
        <dbReference type="Proteomes" id="UP000251402"/>
    </source>
</evidence>